<dbReference type="PANTHER" id="PTHR30238:SF0">
    <property type="entry name" value="THYLAKOID MEMBRANE PROTEIN TERC, CHLOROPLASTIC"/>
    <property type="match status" value="1"/>
</dbReference>
<protein>
    <recommendedName>
        <fullName evidence="7">EF-hand domain-containing protein</fullName>
    </recommendedName>
</protein>
<feature type="transmembrane region" description="Helical" evidence="6">
    <location>
        <begin position="152"/>
        <end position="170"/>
    </location>
</feature>
<dbReference type="Gene3D" id="1.10.238.10">
    <property type="entry name" value="EF-hand"/>
    <property type="match status" value="1"/>
</dbReference>
<dbReference type="AlphaFoldDB" id="A0A7S0LNF9"/>
<evidence type="ECO:0000259" key="7">
    <source>
        <dbReference type="PROSITE" id="PS50222"/>
    </source>
</evidence>
<dbReference type="GO" id="GO:0016020">
    <property type="term" value="C:membrane"/>
    <property type="evidence" value="ECO:0007669"/>
    <property type="project" value="UniProtKB-SubCell"/>
</dbReference>
<feature type="transmembrane region" description="Helical" evidence="6">
    <location>
        <begin position="243"/>
        <end position="260"/>
    </location>
</feature>
<dbReference type="SUPFAM" id="SSF47473">
    <property type="entry name" value="EF-hand"/>
    <property type="match status" value="1"/>
</dbReference>
<name>A0A7S0LNF9_9EUKA</name>
<feature type="transmembrane region" description="Helical" evidence="6">
    <location>
        <begin position="397"/>
        <end position="418"/>
    </location>
</feature>
<dbReference type="EMBL" id="HBEY01040866">
    <property type="protein sequence ID" value="CAD8616155.1"/>
    <property type="molecule type" value="Transcribed_RNA"/>
</dbReference>
<dbReference type="InterPro" id="IPR022369">
    <property type="entry name" value="Integral_membrane_TerC_rswitch"/>
</dbReference>
<dbReference type="GO" id="GO:0005509">
    <property type="term" value="F:calcium ion binding"/>
    <property type="evidence" value="ECO:0007669"/>
    <property type="project" value="InterPro"/>
</dbReference>
<organism evidence="8">
    <name type="scientific">Coccolithus braarudii</name>
    <dbReference type="NCBI Taxonomy" id="221442"/>
    <lineage>
        <taxon>Eukaryota</taxon>
        <taxon>Haptista</taxon>
        <taxon>Haptophyta</taxon>
        <taxon>Prymnesiophyceae</taxon>
        <taxon>Coccolithales</taxon>
        <taxon>Coccolithaceae</taxon>
        <taxon>Coccolithus</taxon>
    </lineage>
</organism>
<evidence type="ECO:0000256" key="2">
    <source>
        <dbReference type="ARBA" id="ARBA00022692"/>
    </source>
</evidence>
<evidence type="ECO:0000256" key="4">
    <source>
        <dbReference type="ARBA" id="ARBA00022989"/>
    </source>
</evidence>
<keyword evidence="5 6" id="KW-0472">Membrane</keyword>
<dbReference type="Pfam" id="PF03741">
    <property type="entry name" value="TerC"/>
    <property type="match status" value="1"/>
</dbReference>
<evidence type="ECO:0000256" key="1">
    <source>
        <dbReference type="ARBA" id="ARBA00004141"/>
    </source>
</evidence>
<dbReference type="NCBIfam" id="TIGR03718">
    <property type="entry name" value="R_switched_Alx"/>
    <property type="match status" value="1"/>
</dbReference>
<keyword evidence="3" id="KW-0106">Calcium</keyword>
<feature type="transmembrane region" description="Helical" evidence="6">
    <location>
        <begin position="339"/>
        <end position="356"/>
    </location>
</feature>
<dbReference type="PANTHER" id="PTHR30238">
    <property type="entry name" value="MEMBRANE BOUND PREDICTED REDOX MODULATOR"/>
    <property type="match status" value="1"/>
</dbReference>
<dbReference type="InterPro" id="IPR018247">
    <property type="entry name" value="EF_Hand_1_Ca_BS"/>
</dbReference>
<keyword evidence="4 6" id="KW-1133">Transmembrane helix</keyword>
<feature type="transmembrane region" description="Helical" evidence="6">
    <location>
        <begin position="182"/>
        <end position="204"/>
    </location>
</feature>
<dbReference type="InterPro" id="IPR005496">
    <property type="entry name" value="Integral_membrane_TerC"/>
</dbReference>
<evidence type="ECO:0000256" key="3">
    <source>
        <dbReference type="ARBA" id="ARBA00022837"/>
    </source>
</evidence>
<reference evidence="8" key="1">
    <citation type="submission" date="2021-01" db="EMBL/GenBank/DDBJ databases">
        <authorList>
            <person name="Corre E."/>
            <person name="Pelletier E."/>
            <person name="Niang G."/>
            <person name="Scheremetjew M."/>
            <person name="Finn R."/>
            <person name="Kale V."/>
            <person name="Holt S."/>
            <person name="Cochrane G."/>
            <person name="Meng A."/>
            <person name="Brown T."/>
            <person name="Cohen L."/>
        </authorList>
    </citation>
    <scope>NUCLEOTIDE SEQUENCE</scope>
    <source>
        <strain evidence="8">PLY182g</strain>
    </source>
</reference>
<feature type="domain" description="EF-hand" evidence="7">
    <location>
        <begin position="107"/>
        <end position="142"/>
    </location>
</feature>
<dbReference type="PROSITE" id="PS50222">
    <property type="entry name" value="EF_HAND_2"/>
    <property type="match status" value="1"/>
</dbReference>
<feature type="transmembrane region" description="Helical" evidence="6">
    <location>
        <begin position="216"/>
        <end position="236"/>
    </location>
</feature>
<dbReference type="InterPro" id="IPR002048">
    <property type="entry name" value="EF_hand_dom"/>
</dbReference>
<comment type="subcellular location">
    <subcellularLocation>
        <location evidence="1">Membrane</location>
        <topology evidence="1">Multi-pass membrane protein</topology>
    </subcellularLocation>
</comment>
<evidence type="ECO:0000256" key="6">
    <source>
        <dbReference type="SAM" id="Phobius"/>
    </source>
</evidence>
<gene>
    <name evidence="8" type="ORF">CPEL01642_LOCUS19536</name>
</gene>
<evidence type="ECO:0000256" key="5">
    <source>
        <dbReference type="ARBA" id="ARBA00023136"/>
    </source>
</evidence>
<dbReference type="PROSITE" id="PS00018">
    <property type="entry name" value="EF_HAND_1"/>
    <property type="match status" value="1"/>
</dbReference>
<sequence>MRVGIFVSLVASGGAISHHGRGLLQPRMVSNNMMHGMTTPWQVARSRRARALCAVADAAKDIDDERVSTVCVALLGQCKKIEIREGGVEELDFDGFSKLVDTLKVPCSDSDRRAIFSMIDRDKSNTIDTSEIKEALRSSGAITRMYNQSLRTFGLLLAVTLAFDVGIFAFKGGSAAFDFLTAYVVEDSLSVDNLFVFLLIFRYFKVPPQLVDGCLNYGITGSILLRGVFIFAGLAATKAFSPILLGFSVFLLFSSSQLLSGSDDEDEDDEAELPSIVVDVLDKLPLSNTFEGESLTVQGADGGVLLTQFTATLVAIALSDVIFAVDSIPAVLAVSDDPFVVYTSNIAAVLGLRALYKLLSVAVSDLVYLEPAVAIVLGFVGLKLGAEVLGFEVSSALSLGVIITTLGGGVVLSQFAGADGKESYSPSRPPFFVTIASALVEVQKAAATLKRMGRNGRNRD</sequence>
<keyword evidence="2 6" id="KW-0812">Transmembrane</keyword>
<feature type="transmembrane region" description="Helical" evidence="6">
    <location>
        <begin position="368"/>
        <end position="385"/>
    </location>
</feature>
<proteinExistence type="predicted"/>
<evidence type="ECO:0000313" key="8">
    <source>
        <dbReference type="EMBL" id="CAD8616155.1"/>
    </source>
</evidence>
<accession>A0A7S0LNF9</accession>
<dbReference type="InterPro" id="IPR011992">
    <property type="entry name" value="EF-hand-dom_pair"/>
</dbReference>
<feature type="transmembrane region" description="Helical" evidence="6">
    <location>
        <begin position="309"/>
        <end position="332"/>
    </location>
</feature>